<accession>J9XVL0</accession>
<evidence type="ECO:0000313" key="1">
    <source>
        <dbReference type="EMBL" id="AFS33687.1"/>
    </source>
</evidence>
<name>J9XVL0_9GAMM</name>
<organism evidence="1">
    <name type="scientific">Proteus sp. 3M</name>
    <dbReference type="NCBI Taxonomy" id="1232493"/>
    <lineage>
        <taxon>Bacteria</taxon>
        <taxon>Pseudomonadati</taxon>
        <taxon>Pseudomonadota</taxon>
        <taxon>Gammaproteobacteria</taxon>
        <taxon>Enterobacterales</taxon>
        <taxon>Morganellaceae</taxon>
        <taxon>Proteus</taxon>
    </lineage>
</organism>
<dbReference type="AlphaFoldDB" id="J9XVL0"/>
<keyword evidence="1" id="KW-0614">Plasmid</keyword>
<geneLocation type="plasmid" evidence="1">
    <name>p3M-2A</name>
</geneLocation>
<reference evidence="1" key="1">
    <citation type="submission" date="2012-08" db="EMBL/GenBank/DDBJ databases">
        <title>Identification and functional analysis of two qnrD-determinant related plasmids in Proteus sp. isolated from living Shrimp.</title>
        <authorList>
            <consortium name="Invitrogen"/>
            <person name="Chang M."/>
            <person name="Zhang X."/>
            <person name="Xu H."/>
            <person name="Bai Y."/>
            <person name="Zhang X."/>
            <person name="Qiao M."/>
        </authorList>
    </citation>
    <scope>NUCLEOTIDE SEQUENCE</scope>
    <source>
        <strain evidence="1">3M</strain>
        <plasmid evidence="1">p3M-2A</plasmid>
    </source>
</reference>
<sequence length="75" mass="8881">MSQSFRLCAFWSITKNFPHVFNSQRSPQGVNLFHVEEAEFPESLILSPFTHHRRGSLCLNYFVWHRQQITNTSKN</sequence>
<protein>
    <submittedName>
        <fullName evidence="1">Uncharacterized protein</fullName>
    </submittedName>
</protein>
<dbReference type="EMBL" id="JX514065">
    <property type="protein sequence ID" value="AFS33687.1"/>
    <property type="molecule type" value="Genomic_DNA"/>
</dbReference>
<proteinExistence type="predicted"/>